<dbReference type="GO" id="GO:0004558">
    <property type="term" value="F:alpha-1,4-glucosidase activity"/>
    <property type="evidence" value="ECO:0007669"/>
    <property type="project" value="TreeGrafter"/>
</dbReference>
<keyword evidence="8" id="KW-1185">Reference proteome</keyword>
<evidence type="ECO:0000256" key="2">
    <source>
        <dbReference type="ARBA" id="ARBA00022801"/>
    </source>
</evidence>
<dbReference type="Gene3D" id="2.60.40.1760">
    <property type="entry name" value="glycosyl hydrolase (family 31)"/>
    <property type="match status" value="1"/>
</dbReference>
<evidence type="ECO:0008006" key="9">
    <source>
        <dbReference type="Google" id="ProtNLM"/>
    </source>
</evidence>
<dbReference type="SUPFAM" id="SSF51445">
    <property type="entry name" value="(Trans)glycosidases"/>
    <property type="match status" value="1"/>
</dbReference>
<dbReference type="Pfam" id="PF13802">
    <property type="entry name" value="Gal_mutarotas_2"/>
    <property type="match status" value="1"/>
</dbReference>
<sequence length="874" mass="100003">MAGKSEPVISVIPEDEGKEKFKKSEDVAFYRRQIQGPNLKHRLLLDTLVLTEKGAHFEILEDNTKTRLLLSVSPCKNDIVRIVIDEAWPIKARYRVPDVLSEEPRSDHVRVESQTKDSINLSWSSGHYQVRLWNFPFRLEILFDHEVVLQEDEQSSLWKETFRNFVDIKANGPSSLGADLCLHGFQHVYGLPEHPDRLQLRDTSDGEPYRLYNLDVFAADLYCRLGLYGSVPLMVAHKPDRTIGVFWLNASDTFVNIQYSPTDHEDDQTPPVKRRRLRPQSDVHWLSESGVIDCMILLGPRPHQLFKQYAQLTGYQAMPPLFSLGYHQCRWNYNDEADVKAVDAGFDRHNIPYDVIWLDIEHTDGKRYFTWDPALFPKPAGLQHHLEKKNRKMVVISDPHIKVDPDWSLYREARDGGHFVKDREGQIYQGTCWPGESSYLDFSCPATRAWYSKCFSLDKYKGSTASLFVWNDMNEPSVFNGPEQTMPKDAVHHGGWEHRDLHNLYGFYQHMATVDGLISRSGGSERPFVLSRSFFAGSQRLGAVWTGDNVSSWEYLKISLPMVLSLNLAGIAFCGADVGGFVKDPDPELLVRWYQAAALQPFFRGHSAKDTKRREPWLFGEEVTAAIRTAIQQRYCLLPYWYTLFHYAHTTGMPPVRLVLLPSAVHIQYYNYKRHIWYDICSAKAYKGGRSLSLPVNLDTVPVFQRGGSVVCRSTGSGKCTADYRELPLNVTVALNSQETPWITMFADDIVICNEIRKRVKERLEKGSADGDLYLDDGHSFEYRDRKAFCLRRFSLLSGRLLCRPATGEGRFVCETVVQSVTIMGVKNKPSRVNVHVSGADAISASFEFLETCCMLTLNNLNLRVVMDWEIQIN</sequence>
<comment type="caution">
    <text evidence="7">The sequence shown here is derived from an EMBL/GenBank/DDBJ whole genome shotgun (WGS) entry which is preliminary data.</text>
</comment>
<feature type="domain" description="Glycoside hydrolase family 31 TIM barrel" evidence="5">
    <location>
        <begin position="317"/>
        <end position="644"/>
    </location>
</feature>
<dbReference type="Proteomes" id="UP001311232">
    <property type="component" value="Unassembled WGS sequence"/>
</dbReference>
<dbReference type="CDD" id="cd06603">
    <property type="entry name" value="GH31_GANC_GANAB_alpha"/>
    <property type="match status" value="1"/>
</dbReference>
<dbReference type="InterPro" id="IPR013780">
    <property type="entry name" value="Glyco_hydro_b"/>
</dbReference>
<dbReference type="Gene3D" id="2.60.40.1180">
    <property type="entry name" value="Golgi alpha-mannosidase II"/>
    <property type="match status" value="1"/>
</dbReference>
<reference evidence="7 8" key="1">
    <citation type="submission" date="2021-06" db="EMBL/GenBank/DDBJ databases">
        <authorList>
            <person name="Palmer J.M."/>
        </authorList>
    </citation>
    <scope>NUCLEOTIDE SEQUENCE [LARGE SCALE GENOMIC DNA]</scope>
    <source>
        <strain evidence="7 8">MEX-2019</strain>
        <tissue evidence="7">Muscle</tissue>
    </source>
</reference>
<dbReference type="FunFam" id="3.20.20.80:FF:000039">
    <property type="entry name" value="Glucosidase, alpha neutral C"/>
    <property type="match status" value="1"/>
</dbReference>
<dbReference type="AlphaFoldDB" id="A0AAV9RJN8"/>
<feature type="domain" description="Glycoside hydrolase family 31 N-terminal" evidence="6">
    <location>
        <begin position="70"/>
        <end position="255"/>
    </location>
</feature>
<dbReference type="PANTHER" id="PTHR22762:SF60">
    <property type="entry name" value="NEUTRAL ALPHA-GLUCOSIDASE C"/>
    <property type="match status" value="1"/>
</dbReference>
<comment type="similarity">
    <text evidence="1 4">Belongs to the glycosyl hydrolase 31 family.</text>
</comment>
<dbReference type="CDD" id="cd14752">
    <property type="entry name" value="GH31_N"/>
    <property type="match status" value="1"/>
</dbReference>
<dbReference type="GO" id="GO:0030246">
    <property type="term" value="F:carbohydrate binding"/>
    <property type="evidence" value="ECO:0007669"/>
    <property type="project" value="InterPro"/>
</dbReference>
<dbReference type="Gene3D" id="3.20.20.80">
    <property type="entry name" value="Glycosidases"/>
    <property type="match status" value="2"/>
</dbReference>
<accession>A0AAV9RJN8</accession>
<evidence type="ECO:0000256" key="3">
    <source>
        <dbReference type="ARBA" id="ARBA00023295"/>
    </source>
</evidence>
<organism evidence="7 8">
    <name type="scientific">Crenichthys baileyi</name>
    <name type="common">White River springfish</name>
    <dbReference type="NCBI Taxonomy" id="28760"/>
    <lineage>
        <taxon>Eukaryota</taxon>
        <taxon>Metazoa</taxon>
        <taxon>Chordata</taxon>
        <taxon>Craniata</taxon>
        <taxon>Vertebrata</taxon>
        <taxon>Euteleostomi</taxon>
        <taxon>Actinopterygii</taxon>
        <taxon>Neopterygii</taxon>
        <taxon>Teleostei</taxon>
        <taxon>Neoteleostei</taxon>
        <taxon>Acanthomorphata</taxon>
        <taxon>Ovalentaria</taxon>
        <taxon>Atherinomorphae</taxon>
        <taxon>Cyprinodontiformes</taxon>
        <taxon>Goodeidae</taxon>
        <taxon>Crenichthys</taxon>
    </lineage>
</organism>
<evidence type="ECO:0000313" key="8">
    <source>
        <dbReference type="Proteomes" id="UP001311232"/>
    </source>
</evidence>
<dbReference type="InterPro" id="IPR017853">
    <property type="entry name" value="GH"/>
</dbReference>
<evidence type="ECO:0000256" key="4">
    <source>
        <dbReference type="RuleBase" id="RU361185"/>
    </source>
</evidence>
<dbReference type="PROSITE" id="PS00129">
    <property type="entry name" value="GLYCOSYL_HYDROL_F31_1"/>
    <property type="match status" value="1"/>
</dbReference>
<gene>
    <name evidence="7" type="ORF">CRENBAI_014696</name>
</gene>
<dbReference type="InterPro" id="IPR025887">
    <property type="entry name" value="Glyco_hydro_31_N_dom"/>
</dbReference>
<dbReference type="InterPro" id="IPR011013">
    <property type="entry name" value="Gal_mutarotase_sf_dom"/>
</dbReference>
<dbReference type="GO" id="GO:0005975">
    <property type="term" value="P:carbohydrate metabolic process"/>
    <property type="evidence" value="ECO:0007669"/>
    <property type="project" value="InterPro"/>
</dbReference>
<evidence type="ECO:0000259" key="6">
    <source>
        <dbReference type="Pfam" id="PF13802"/>
    </source>
</evidence>
<dbReference type="EMBL" id="JAHHUM010001759">
    <property type="protein sequence ID" value="KAK5609207.1"/>
    <property type="molecule type" value="Genomic_DNA"/>
</dbReference>
<dbReference type="FunFam" id="3.20.20.80:FF:000046">
    <property type="entry name" value="Glucosidase alpha, neutral C"/>
    <property type="match status" value="1"/>
</dbReference>
<evidence type="ECO:0000259" key="5">
    <source>
        <dbReference type="Pfam" id="PF01055"/>
    </source>
</evidence>
<name>A0AAV9RJN8_9TELE</name>
<keyword evidence="2 4" id="KW-0378">Hydrolase</keyword>
<dbReference type="SUPFAM" id="SSF74650">
    <property type="entry name" value="Galactose mutarotase-like"/>
    <property type="match status" value="1"/>
</dbReference>
<dbReference type="PANTHER" id="PTHR22762">
    <property type="entry name" value="ALPHA-GLUCOSIDASE"/>
    <property type="match status" value="1"/>
</dbReference>
<evidence type="ECO:0000313" key="7">
    <source>
        <dbReference type="EMBL" id="KAK5609207.1"/>
    </source>
</evidence>
<evidence type="ECO:0000256" key="1">
    <source>
        <dbReference type="ARBA" id="ARBA00007806"/>
    </source>
</evidence>
<proteinExistence type="inferred from homology"/>
<dbReference type="GO" id="GO:0006491">
    <property type="term" value="P:N-glycan processing"/>
    <property type="evidence" value="ECO:0007669"/>
    <property type="project" value="TreeGrafter"/>
</dbReference>
<protein>
    <recommendedName>
        <fullName evidence="9">Glycoside hydrolase family 31 N-terminal domain-containing protein</fullName>
    </recommendedName>
</protein>
<dbReference type="InterPro" id="IPR000322">
    <property type="entry name" value="Glyco_hydro_31_TIM"/>
</dbReference>
<dbReference type="InterPro" id="IPR030458">
    <property type="entry name" value="Glyco_hydro_31_AS"/>
</dbReference>
<dbReference type="Pfam" id="PF01055">
    <property type="entry name" value="Glyco_hydro_31_2nd"/>
    <property type="match status" value="1"/>
</dbReference>
<keyword evidence="3 4" id="KW-0326">Glycosidase</keyword>